<dbReference type="RefSeq" id="WP_149754342.1">
    <property type="nucleotide sequence ID" value="NZ_FOMS01000001.1"/>
</dbReference>
<evidence type="ECO:0000256" key="2">
    <source>
        <dbReference type="ARBA" id="ARBA00023293"/>
    </source>
</evidence>
<dbReference type="InterPro" id="IPR043128">
    <property type="entry name" value="Rev_trsase/Diguanyl_cyclase"/>
</dbReference>
<dbReference type="Gene3D" id="3.30.70.270">
    <property type="match status" value="1"/>
</dbReference>
<evidence type="ECO:0000259" key="4">
    <source>
        <dbReference type="PROSITE" id="PS50887"/>
    </source>
</evidence>
<keyword evidence="1" id="KW-0547">Nucleotide-binding</keyword>
<name>A0A1I1TB41_9RHOB</name>
<dbReference type="GO" id="GO:0043709">
    <property type="term" value="P:cell adhesion involved in single-species biofilm formation"/>
    <property type="evidence" value="ECO:0007669"/>
    <property type="project" value="TreeGrafter"/>
</dbReference>
<dbReference type="GO" id="GO:0005886">
    <property type="term" value="C:plasma membrane"/>
    <property type="evidence" value="ECO:0007669"/>
    <property type="project" value="TreeGrafter"/>
</dbReference>
<organism evidence="5 6">
    <name type="scientific">Roseivivax sediminis</name>
    <dbReference type="NCBI Taxonomy" id="936889"/>
    <lineage>
        <taxon>Bacteria</taxon>
        <taxon>Pseudomonadati</taxon>
        <taxon>Pseudomonadota</taxon>
        <taxon>Alphaproteobacteria</taxon>
        <taxon>Rhodobacterales</taxon>
        <taxon>Roseobacteraceae</taxon>
        <taxon>Roseivivax</taxon>
    </lineage>
</organism>
<proteinExistence type="predicted"/>
<dbReference type="FunFam" id="3.30.70.270:FF:000001">
    <property type="entry name" value="Diguanylate cyclase domain protein"/>
    <property type="match status" value="1"/>
</dbReference>
<dbReference type="PANTHER" id="PTHR45138">
    <property type="entry name" value="REGULATORY COMPONENTS OF SENSORY TRANSDUCTION SYSTEM"/>
    <property type="match status" value="1"/>
</dbReference>
<dbReference type="EMBL" id="FOMS01000001">
    <property type="protein sequence ID" value="SFD55852.1"/>
    <property type="molecule type" value="Genomic_DNA"/>
</dbReference>
<dbReference type="AlphaFoldDB" id="A0A1I1TB41"/>
<comment type="catalytic activity">
    <reaction evidence="3">
        <text>2 GTP = 3',3'-c-di-GMP + 2 diphosphate</text>
        <dbReference type="Rhea" id="RHEA:24898"/>
        <dbReference type="ChEBI" id="CHEBI:33019"/>
        <dbReference type="ChEBI" id="CHEBI:37565"/>
        <dbReference type="ChEBI" id="CHEBI:58805"/>
        <dbReference type="EC" id="2.7.7.65"/>
    </reaction>
</comment>
<dbReference type="SUPFAM" id="SSF55073">
    <property type="entry name" value="Nucleotide cyclase"/>
    <property type="match status" value="1"/>
</dbReference>
<dbReference type="CDD" id="cd01949">
    <property type="entry name" value="GGDEF"/>
    <property type="match status" value="1"/>
</dbReference>
<gene>
    <name evidence="5" type="ORF">SAMN04515678_101565</name>
</gene>
<dbReference type="InterPro" id="IPR029787">
    <property type="entry name" value="Nucleotide_cyclase"/>
</dbReference>
<dbReference type="GO" id="GO:1902201">
    <property type="term" value="P:negative regulation of bacterial-type flagellum-dependent cell motility"/>
    <property type="evidence" value="ECO:0007669"/>
    <property type="project" value="TreeGrafter"/>
</dbReference>
<protein>
    <submittedName>
        <fullName evidence="5">Diguanylate cyclase (GGDEF) domain-containing protein</fullName>
    </submittedName>
</protein>
<dbReference type="InterPro" id="IPR000160">
    <property type="entry name" value="GGDEF_dom"/>
</dbReference>
<dbReference type="PROSITE" id="PS50887">
    <property type="entry name" value="GGDEF"/>
    <property type="match status" value="1"/>
</dbReference>
<dbReference type="Pfam" id="PF00990">
    <property type="entry name" value="GGDEF"/>
    <property type="match status" value="1"/>
</dbReference>
<feature type="domain" description="GGDEF" evidence="4">
    <location>
        <begin position="186"/>
        <end position="320"/>
    </location>
</feature>
<dbReference type="GO" id="GO:0052621">
    <property type="term" value="F:diguanylate cyclase activity"/>
    <property type="evidence" value="ECO:0007669"/>
    <property type="project" value="UniProtKB-EC"/>
</dbReference>
<dbReference type="InterPro" id="IPR050469">
    <property type="entry name" value="Diguanylate_Cyclase"/>
</dbReference>
<dbReference type="NCBIfam" id="TIGR00254">
    <property type="entry name" value="GGDEF"/>
    <property type="match status" value="1"/>
</dbReference>
<sequence>MSIPAAMLDRLCPMHLAVDGGGRITRIGPTLAKVVRSPSPEGTPLFDLFEVTSPRGVHSLDDLVRFSLRRLRLKLRRPPHTPFAGHFVAADTGGGVVDLSFGIAVASALRDHPLTSADFPPTDLTVEMLFLIESKSAAMDSALQLNQRLQSARLMAEEQAHTDTLTGLRNRRAVEVELAGLAARQDPFAVMQIDLDHFKAVNDTFGHGAGDRVLEAVADAMVAGTRRGDLAARIGGDEFLVIVPTPPNPETLRRTAERLIARIKVPVRYRGQLLQISASVGIACHRGGPIGAPGRLIEAADAALYAAKSAGRSRVVFADCDDAA</sequence>
<accession>A0A1I1TB41</accession>
<dbReference type="GO" id="GO:0000166">
    <property type="term" value="F:nucleotide binding"/>
    <property type="evidence" value="ECO:0007669"/>
    <property type="project" value="UniProtKB-KW"/>
</dbReference>
<dbReference type="Pfam" id="PF07701">
    <property type="entry name" value="HNOBA"/>
    <property type="match status" value="1"/>
</dbReference>
<dbReference type="SMART" id="SM00267">
    <property type="entry name" value="GGDEF"/>
    <property type="match status" value="1"/>
</dbReference>
<dbReference type="InterPro" id="IPR042463">
    <property type="entry name" value="HNOB_dom_associated_sf"/>
</dbReference>
<dbReference type="Proteomes" id="UP000325289">
    <property type="component" value="Unassembled WGS sequence"/>
</dbReference>
<dbReference type="PANTHER" id="PTHR45138:SF9">
    <property type="entry name" value="DIGUANYLATE CYCLASE DGCM-RELATED"/>
    <property type="match status" value="1"/>
</dbReference>
<dbReference type="GO" id="GO:0004383">
    <property type="term" value="F:guanylate cyclase activity"/>
    <property type="evidence" value="ECO:0007669"/>
    <property type="project" value="InterPro"/>
</dbReference>
<dbReference type="Gene3D" id="3.30.450.260">
    <property type="entry name" value="Haem NO binding associated domain"/>
    <property type="match status" value="1"/>
</dbReference>
<dbReference type="InterPro" id="IPR011645">
    <property type="entry name" value="HNOB_dom_associated"/>
</dbReference>
<reference evidence="5 6" key="1">
    <citation type="submission" date="2016-10" db="EMBL/GenBank/DDBJ databases">
        <authorList>
            <person name="Varghese N."/>
            <person name="Submissions S."/>
        </authorList>
    </citation>
    <scope>NUCLEOTIDE SEQUENCE [LARGE SCALE GENOMIC DNA]</scope>
    <source>
        <strain evidence="6">YIM D21,KCTC 23444,ACCC 10710</strain>
    </source>
</reference>
<keyword evidence="2" id="KW-0141">cGMP biosynthesis</keyword>
<dbReference type="OrthoDB" id="9812260at2"/>
<evidence type="ECO:0000313" key="5">
    <source>
        <dbReference type="EMBL" id="SFD55852.1"/>
    </source>
</evidence>
<evidence type="ECO:0000256" key="3">
    <source>
        <dbReference type="ARBA" id="ARBA00034247"/>
    </source>
</evidence>
<evidence type="ECO:0000256" key="1">
    <source>
        <dbReference type="ARBA" id="ARBA00022741"/>
    </source>
</evidence>
<evidence type="ECO:0000313" key="6">
    <source>
        <dbReference type="Proteomes" id="UP000325289"/>
    </source>
</evidence>
<keyword evidence="6" id="KW-1185">Reference proteome</keyword>